<feature type="compositionally biased region" description="Polar residues" evidence="2">
    <location>
        <begin position="20"/>
        <end position="29"/>
    </location>
</feature>
<feature type="region of interest" description="Disordered" evidence="2">
    <location>
        <begin position="1"/>
        <end position="214"/>
    </location>
</feature>
<feature type="compositionally biased region" description="Polar residues" evidence="2">
    <location>
        <begin position="111"/>
        <end position="126"/>
    </location>
</feature>
<keyword evidence="4" id="KW-1185">Reference proteome</keyword>
<gene>
    <name evidence="3" type="ORF">NA56DRAFT_643590</name>
</gene>
<feature type="compositionally biased region" description="Low complexity" evidence="2">
    <location>
        <begin position="449"/>
        <end position="464"/>
    </location>
</feature>
<dbReference type="OrthoDB" id="4188028at2759"/>
<protein>
    <submittedName>
        <fullName evidence="3">Uncharacterized protein</fullName>
    </submittedName>
</protein>
<dbReference type="EMBL" id="KZ613473">
    <property type="protein sequence ID" value="PMD24382.1"/>
    <property type="molecule type" value="Genomic_DNA"/>
</dbReference>
<feature type="compositionally biased region" description="Basic residues" evidence="2">
    <location>
        <begin position="203"/>
        <end position="214"/>
    </location>
</feature>
<feature type="region of interest" description="Disordered" evidence="2">
    <location>
        <begin position="714"/>
        <end position="769"/>
    </location>
</feature>
<feature type="compositionally biased region" description="Pro residues" evidence="2">
    <location>
        <begin position="812"/>
        <end position="826"/>
    </location>
</feature>
<keyword evidence="1" id="KW-0175">Coiled coil</keyword>
<feature type="compositionally biased region" description="Basic and acidic residues" evidence="2">
    <location>
        <begin position="745"/>
        <end position="754"/>
    </location>
</feature>
<organism evidence="3 4">
    <name type="scientific">Hyaloscypha hepaticicola</name>
    <dbReference type="NCBI Taxonomy" id="2082293"/>
    <lineage>
        <taxon>Eukaryota</taxon>
        <taxon>Fungi</taxon>
        <taxon>Dikarya</taxon>
        <taxon>Ascomycota</taxon>
        <taxon>Pezizomycotina</taxon>
        <taxon>Leotiomycetes</taxon>
        <taxon>Helotiales</taxon>
        <taxon>Hyaloscyphaceae</taxon>
        <taxon>Hyaloscypha</taxon>
    </lineage>
</organism>
<evidence type="ECO:0000313" key="4">
    <source>
        <dbReference type="Proteomes" id="UP000235672"/>
    </source>
</evidence>
<feature type="region of interest" description="Disordered" evidence="2">
    <location>
        <begin position="799"/>
        <end position="868"/>
    </location>
</feature>
<feature type="compositionally biased region" description="Basic and acidic residues" evidence="2">
    <location>
        <begin position="428"/>
        <end position="437"/>
    </location>
</feature>
<evidence type="ECO:0000256" key="1">
    <source>
        <dbReference type="SAM" id="Coils"/>
    </source>
</evidence>
<feature type="coiled-coil region" evidence="1">
    <location>
        <begin position="274"/>
        <end position="308"/>
    </location>
</feature>
<name>A0A2J6QDP3_9HELO</name>
<feature type="compositionally biased region" description="Pro residues" evidence="2">
    <location>
        <begin position="732"/>
        <end position="744"/>
    </location>
</feature>
<feature type="region of interest" description="Disordered" evidence="2">
    <location>
        <begin position="406"/>
        <end position="495"/>
    </location>
</feature>
<feature type="compositionally biased region" description="Low complexity" evidence="2">
    <location>
        <begin position="44"/>
        <end position="55"/>
    </location>
</feature>
<feature type="region of interest" description="Disordered" evidence="2">
    <location>
        <begin position="526"/>
        <end position="567"/>
    </location>
</feature>
<dbReference type="AlphaFoldDB" id="A0A2J6QDP3"/>
<feature type="compositionally biased region" description="Pro residues" evidence="2">
    <location>
        <begin position="850"/>
        <end position="868"/>
    </location>
</feature>
<dbReference type="Proteomes" id="UP000235672">
    <property type="component" value="Unassembled WGS sequence"/>
</dbReference>
<dbReference type="STRING" id="1745343.A0A2J6QDP3"/>
<reference evidence="3 4" key="1">
    <citation type="submission" date="2016-05" db="EMBL/GenBank/DDBJ databases">
        <title>A degradative enzymes factory behind the ericoid mycorrhizal symbiosis.</title>
        <authorList>
            <consortium name="DOE Joint Genome Institute"/>
            <person name="Martino E."/>
            <person name="Morin E."/>
            <person name="Grelet G."/>
            <person name="Kuo A."/>
            <person name="Kohler A."/>
            <person name="Daghino S."/>
            <person name="Barry K."/>
            <person name="Choi C."/>
            <person name="Cichocki N."/>
            <person name="Clum A."/>
            <person name="Copeland A."/>
            <person name="Hainaut M."/>
            <person name="Haridas S."/>
            <person name="Labutti K."/>
            <person name="Lindquist E."/>
            <person name="Lipzen A."/>
            <person name="Khouja H.-R."/>
            <person name="Murat C."/>
            <person name="Ohm R."/>
            <person name="Olson A."/>
            <person name="Spatafora J."/>
            <person name="Veneault-Fourrey C."/>
            <person name="Henrissat B."/>
            <person name="Grigoriev I."/>
            <person name="Martin F."/>
            <person name="Perotto S."/>
        </authorList>
    </citation>
    <scope>NUCLEOTIDE SEQUENCE [LARGE SCALE GENOMIC DNA]</scope>
    <source>
        <strain evidence="3 4">UAMH 7357</strain>
    </source>
</reference>
<sequence>MAPARHETPAAAGPPKENGTKPSSTYGTRSSKRKAGDISTNGDSQNASSSPSQKSIAEAFEPKQPPAKKRRSSSNSIHQPVKTPETITPAEPESQSPVLPDLPEIPEVTVDSPSGSSADQAASPQKSVGWEEPLVIPDESVIPQTTAPVARGRGGWRGGRGRGRGGRGGRGRGRGGRGGRGASALSGRNTPRGGSTPIAKGRGGARGRGRGRGRAARNIAPPFIRALYDRKADLKSQYNALIQFQRVAVIALSEKSVSMVMDDPKYHESLPEYQEVTKTLKQNYERLLANLEQENDSKVAHLEVEQDAADHYEEVRLLDRIEETFDIYEARIKESALYIYHQGTTGQEVDEIPFAGGEDGRVIKSLDPIEQIVPDVALGPFAQPTKADPKATETIGDNYFEQHPANWWKAKTPEERQTWTAEWKKRKADKEKRDRAVNRRPASKTKISAMETKTATATETANATSKDDEQAPSPDSSADDGEANSGSPKATGASAKVADVELYDEDDAPAQPLDAYGFSVPRGTAKGNNRIVGPPPVKFDEDEIGNRITRSKKDNPNHRYGQTPANPKKFYLDQNIRQCNAAKNVPEDLDQALVEKHKLHPKMGLPLPNSLSPDEPVNDWKAPLKETNPVTFIQNPRPGTDREREMFRTTRSQWVAKADHDFDVDVVNKMHMRGLLTESGDLEVPPEPAQPEVPEVPQVIDPTLINAVQSAEATRQEEARAAAVTAHHAIFSPPPPPRANPPTPHRYDPVRDQTYRTPYAPPPAPRGELDRLADAAGIHPNLPGPMTYQMPASPYGLPSLLPAPAPYQSMYGPPPPPPQQQPPPPQQQQQYPRPAPAPAAGNSRHRELRPAPPQNRPPPPPPPRGWWN</sequence>
<feature type="compositionally biased region" description="Basic residues" evidence="2">
    <location>
        <begin position="159"/>
        <end position="177"/>
    </location>
</feature>
<evidence type="ECO:0000313" key="3">
    <source>
        <dbReference type="EMBL" id="PMD24382.1"/>
    </source>
</evidence>
<evidence type="ECO:0000256" key="2">
    <source>
        <dbReference type="SAM" id="MobiDB-lite"/>
    </source>
</evidence>
<accession>A0A2J6QDP3</accession>
<proteinExistence type="predicted"/>